<dbReference type="EMBL" id="LR134477">
    <property type="protein sequence ID" value="VEI18214.1"/>
    <property type="molecule type" value="Genomic_DNA"/>
</dbReference>
<dbReference type="Proteomes" id="UP000268658">
    <property type="component" value="Chromosome"/>
</dbReference>
<accession>A0A3S4XB72</accession>
<protein>
    <submittedName>
        <fullName evidence="1">Uncharacterized protein</fullName>
    </submittedName>
</protein>
<organism evidence="1 2">
    <name type="scientific">Actinomyces viscosus</name>
    <dbReference type="NCBI Taxonomy" id="1656"/>
    <lineage>
        <taxon>Bacteria</taxon>
        <taxon>Bacillati</taxon>
        <taxon>Actinomycetota</taxon>
        <taxon>Actinomycetes</taxon>
        <taxon>Actinomycetales</taxon>
        <taxon>Actinomycetaceae</taxon>
        <taxon>Actinomyces</taxon>
    </lineage>
</organism>
<gene>
    <name evidence="1" type="ORF">NCTC10951_02590</name>
</gene>
<sequence length="33" mass="3289">MLPVSESFALADAAGAHRTVESGHGAGKVVLLP</sequence>
<evidence type="ECO:0000313" key="1">
    <source>
        <dbReference type="EMBL" id="VEI18214.1"/>
    </source>
</evidence>
<reference evidence="1 2" key="1">
    <citation type="submission" date="2018-12" db="EMBL/GenBank/DDBJ databases">
        <authorList>
            <consortium name="Pathogen Informatics"/>
        </authorList>
    </citation>
    <scope>NUCLEOTIDE SEQUENCE [LARGE SCALE GENOMIC DNA]</scope>
    <source>
        <strain evidence="1 2">NCTC10951</strain>
    </source>
</reference>
<dbReference type="Pfam" id="PF13602">
    <property type="entry name" value="ADH_zinc_N_2"/>
    <property type="match status" value="1"/>
</dbReference>
<dbReference type="KEGG" id="avc:NCTC10951_02590"/>
<name>A0A3S4XB72_ACTVI</name>
<dbReference type="OrthoDB" id="2665481at2"/>
<evidence type="ECO:0000313" key="2">
    <source>
        <dbReference type="Proteomes" id="UP000268658"/>
    </source>
</evidence>
<proteinExistence type="predicted"/>
<dbReference type="AlphaFoldDB" id="A0A3S4XB72"/>